<feature type="domain" description="DUF2231" evidence="2">
    <location>
        <begin position="23"/>
        <end position="146"/>
    </location>
</feature>
<dbReference type="InterPro" id="IPR019251">
    <property type="entry name" value="DUF2231_TM"/>
</dbReference>
<dbReference type="Pfam" id="PF09990">
    <property type="entry name" value="DUF2231"/>
    <property type="match status" value="1"/>
</dbReference>
<protein>
    <recommendedName>
        <fullName evidence="2">DUF2231 domain-containing protein</fullName>
    </recommendedName>
</protein>
<gene>
    <name evidence="3" type="ORF">VV02_04075</name>
</gene>
<feature type="transmembrane region" description="Helical" evidence="1">
    <location>
        <begin position="115"/>
        <end position="135"/>
    </location>
</feature>
<dbReference type="STRING" id="571913.VV02_04075"/>
<keyword evidence="1" id="KW-0472">Membrane</keyword>
<sequence>MAPLSRALARPPLDRWTLGKTLGHAIHPALTDLPIGFWTSAVTLDVIGGPDARRSAQQLLGIGTLSALPTALTGVAEWDQIPRPESRVATAHAALNGVAMVLFAGSYVARRRGRYAVGVGLGLAASVPATAAGVLGGHLTGVRHVGIRDPAYNADDVGPQVQRPTS</sequence>
<evidence type="ECO:0000313" key="4">
    <source>
        <dbReference type="Proteomes" id="UP000066480"/>
    </source>
</evidence>
<evidence type="ECO:0000259" key="2">
    <source>
        <dbReference type="Pfam" id="PF09990"/>
    </source>
</evidence>
<dbReference type="KEGG" id="lmoi:VV02_04075"/>
<organism evidence="3 4">
    <name type="scientific">Luteipulveratus mongoliensis</name>
    <dbReference type="NCBI Taxonomy" id="571913"/>
    <lineage>
        <taxon>Bacteria</taxon>
        <taxon>Bacillati</taxon>
        <taxon>Actinomycetota</taxon>
        <taxon>Actinomycetes</taxon>
        <taxon>Micrococcales</taxon>
        <taxon>Dermacoccaceae</taxon>
        <taxon>Luteipulveratus</taxon>
    </lineage>
</organism>
<keyword evidence="1" id="KW-1133">Transmembrane helix</keyword>
<dbReference type="AlphaFoldDB" id="A0A0K1JPI1"/>
<reference evidence="3 4" key="1">
    <citation type="submission" date="2015-03" db="EMBL/GenBank/DDBJ databases">
        <title>Luteipulveratus halotolerans sp. nov., a novel actinobacterium (Dermacoccaceae) from Sarawak, Malaysia.</title>
        <authorList>
            <person name="Juboi H."/>
            <person name="Basik A."/>
            <person name="Shamsul S.S."/>
            <person name="Arnold P."/>
            <person name="Schmitt E.K."/>
            <person name="Sanglier J.-J."/>
            <person name="Yeo T."/>
        </authorList>
    </citation>
    <scope>NUCLEOTIDE SEQUENCE [LARGE SCALE GENOMIC DNA]</scope>
    <source>
        <strain evidence="3 4">MN07-A0370</strain>
    </source>
</reference>
<feature type="transmembrane region" description="Helical" evidence="1">
    <location>
        <begin position="59"/>
        <end position="76"/>
    </location>
</feature>
<keyword evidence="1" id="KW-0812">Transmembrane</keyword>
<name>A0A0K1JPI1_9MICO</name>
<dbReference type="EMBL" id="CP011112">
    <property type="protein sequence ID" value="AKU18624.1"/>
    <property type="molecule type" value="Genomic_DNA"/>
</dbReference>
<evidence type="ECO:0000313" key="3">
    <source>
        <dbReference type="EMBL" id="AKU18624.1"/>
    </source>
</evidence>
<dbReference type="Proteomes" id="UP000066480">
    <property type="component" value="Chromosome"/>
</dbReference>
<evidence type="ECO:0000256" key="1">
    <source>
        <dbReference type="SAM" id="Phobius"/>
    </source>
</evidence>
<keyword evidence="4" id="KW-1185">Reference proteome</keyword>
<feature type="transmembrane region" description="Helical" evidence="1">
    <location>
        <begin position="88"/>
        <end position="108"/>
    </location>
</feature>
<accession>A0A0K1JPI1</accession>
<proteinExistence type="predicted"/>